<evidence type="ECO:0000313" key="2">
    <source>
        <dbReference type="EMBL" id="MFH4977270.1"/>
    </source>
</evidence>
<dbReference type="InterPro" id="IPR016024">
    <property type="entry name" value="ARM-type_fold"/>
</dbReference>
<sequence>MSAALQAKFEITESWSERLSLFEELSLASREFPERAALFSHHLQSAFYHPLAAVRSIAYEISLSLLSANSSLSEYYTNAFIAAILHKDATISAHALSFLPRFVTACQTSASRLIEAAAKAVQKCPSPSSCKYLAFAMAALNNIELEQDQQHSPKHK</sequence>
<dbReference type="Proteomes" id="UP001608902">
    <property type="component" value="Unassembled WGS sequence"/>
</dbReference>
<comment type="caution">
    <text evidence="2">The sequence shown here is derived from an EMBL/GenBank/DDBJ whole genome shotgun (WGS) entry which is preliminary data.</text>
</comment>
<name>A0ABD6EB46_9BILA</name>
<dbReference type="EMBL" id="JBGFUD010002182">
    <property type="protein sequence ID" value="MFH4977270.1"/>
    <property type="molecule type" value="Genomic_DNA"/>
</dbReference>
<accession>A0ABD6EB46</accession>
<evidence type="ECO:0000313" key="3">
    <source>
        <dbReference type="Proteomes" id="UP001608902"/>
    </source>
</evidence>
<dbReference type="InterPro" id="IPR053965">
    <property type="entry name" value="INTS1_R4"/>
</dbReference>
<organism evidence="2 3">
    <name type="scientific">Gnathostoma spinigerum</name>
    <dbReference type="NCBI Taxonomy" id="75299"/>
    <lineage>
        <taxon>Eukaryota</taxon>
        <taxon>Metazoa</taxon>
        <taxon>Ecdysozoa</taxon>
        <taxon>Nematoda</taxon>
        <taxon>Chromadorea</taxon>
        <taxon>Rhabditida</taxon>
        <taxon>Spirurina</taxon>
        <taxon>Gnathostomatomorpha</taxon>
        <taxon>Gnathostomatoidea</taxon>
        <taxon>Gnathostomatidae</taxon>
        <taxon>Gnathostoma</taxon>
    </lineage>
</organism>
<proteinExistence type="predicted"/>
<reference evidence="2 3" key="1">
    <citation type="submission" date="2024-08" db="EMBL/GenBank/DDBJ databases">
        <title>Gnathostoma spinigerum genome.</title>
        <authorList>
            <person name="Gonzalez-Bertolin B."/>
            <person name="Monzon S."/>
            <person name="Zaballos A."/>
            <person name="Jimenez P."/>
            <person name="Dekumyoy P."/>
            <person name="Varona S."/>
            <person name="Cuesta I."/>
            <person name="Sumanam S."/>
            <person name="Adisakwattana P."/>
            <person name="Gasser R.B."/>
            <person name="Hernandez-Gonzalez A."/>
            <person name="Young N.D."/>
            <person name="Perteguer M.J."/>
        </authorList>
    </citation>
    <scope>NUCLEOTIDE SEQUENCE [LARGE SCALE GENOMIC DNA]</scope>
    <source>
        <strain evidence="2">AL3</strain>
        <tissue evidence="2">Liver</tissue>
    </source>
</reference>
<dbReference type="SUPFAM" id="SSF48371">
    <property type="entry name" value="ARM repeat"/>
    <property type="match status" value="1"/>
</dbReference>
<evidence type="ECO:0000259" key="1">
    <source>
        <dbReference type="Pfam" id="PF22928"/>
    </source>
</evidence>
<keyword evidence="3" id="KW-1185">Reference proteome</keyword>
<feature type="domain" description="Integrator complex subunit 1 R4" evidence="1">
    <location>
        <begin position="12"/>
        <end position="107"/>
    </location>
</feature>
<dbReference type="AlphaFoldDB" id="A0ABD6EB46"/>
<protein>
    <recommendedName>
        <fullName evidence="1">Integrator complex subunit 1 R4 domain-containing protein</fullName>
    </recommendedName>
</protein>
<dbReference type="Pfam" id="PF22928">
    <property type="entry name" value="INTS1_R4"/>
    <property type="match status" value="1"/>
</dbReference>
<gene>
    <name evidence="2" type="ORF">AB6A40_003979</name>
</gene>